<dbReference type="Gene3D" id="1.10.357.10">
    <property type="entry name" value="Tetracycline Repressor, domain 2"/>
    <property type="match status" value="1"/>
</dbReference>
<sequence>MDTRERILEAATELFFRYGIKTVTMDDISREIYVSKKTIYQYFKDKSEIVLTCTSGRLEQQKEDLKKIHEDAKDVIEELVKLTGFFRKHLLNMNPTLLYDMQKYYPKAWECFVSFREHCALDLLSETLRKGIDQGYFRSGLNIEIISRMRMENVEMAFNTKVFPPKEFELAEVQLQMFDHFIHGICTRKGLEYLENYQKQAEVKD</sequence>
<evidence type="ECO:0000313" key="6">
    <source>
        <dbReference type="Proteomes" id="UP001403385"/>
    </source>
</evidence>
<reference evidence="5 6" key="1">
    <citation type="submission" date="2024-04" db="EMBL/GenBank/DDBJ databases">
        <title>Novel genus in family Flammeovirgaceae.</title>
        <authorList>
            <person name="Nguyen T.H."/>
            <person name="Vuong T.Q."/>
            <person name="Le H."/>
            <person name="Kim S.-G."/>
        </authorList>
    </citation>
    <scope>NUCLEOTIDE SEQUENCE [LARGE SCALE GENOMIC DNA]</scope>
    <source>
        <strain evidence="5 6">JCM 23209</strain>
    </source>
</reference>
<evidence type="ECO:0000256" key="1">
    <source>
        <dbReference type="ARBA" id="ARBA00023125"/>
    </source>
</evidence>
<comment type="caution">
    <text evidence="5">The sequence shown here is derived from an EMBL/GenBank/DDBJ whole genome shotgun (WGS) entry which is preliminary data.</text>
</comment>
<dbReference type="Proteomes" id="UP001403385">
    <property type="component" value="Unassembled WGS sequence"/>
</dbReference>
<dbReference type="InterPro" id="IPR050109">
    <property type="entry name" value="HTH-type_TetR-like_transc_reg"/>
</dbReference>
<accession>A0AAW9RTY7</accession>
<dbReference type="SUPFAM" id="SSF48498">
    <property type="entry name" value="Tetracyclin repressor-like, C-terminal domain"/>
    <property type="match status" value="1"/>
</dbReference>
<dbReference type="SUPFAM" id="SSF46689">
    <property type="entry name" value="Homeodomain-like"/>
    <property type="match status" value="1"/>
</dbReference>
<keyword evidence="3" id="KW-0175">Coiled coil</keyword>
<dbReference type="InterPro" id="IPR036271">
    <property type="entry name" value="Tet_transcr_reg_TetR-rel_C_sf"/>
</dbReference>
<dbReference type="RefSeq" id="WP_346821014.1">
    <property type="nucleotide sequence ID" value="NZ_JBDKWZ010000005.1"/>
</dbReference>
<evidence type="ECO:0000256" key="2">
    <source>
        <dbReference type="PROSITE-ProRule" id="PRU00335"/>
    </source>
</evidence>
<protein>
    <submittedName>
        <fullName evidence="5">TetR/AcrR family transcriptional regulator</fullName>
    </submittedName>
</protein>
<proteinExistence type="predicted"/>
<feature type="domain" description="HTH tetR-type" evidence="4">
    <location>
        <begin position="1"/>
        <end position="61"/>
    </location>
</feature>
<dbReference type="InterPro" id="IPR001647">
    <property type="entry name" value="HTH_TetR"/>
</dbReference>
<keyword evidence="6" id="KW-1185">Reference proteome</keyword>
<dbReference type="GO" id="GO:0003677">
    <property type="term" value="F:DNA binding"/>
    <property type="evidence" value="ECO:0007669"/>
    <property type="project" value="UniProtKB-UniRule"/>
</dbReference>
<evidence type="ECO:0000313" key="5">
    <source>
        <dbReference type="EMBL" id="MEN7548234.1"/>
    </source>
</evidence>
<keyword evidence="1 2" id="KW-0238">DNA-binding</keyword>
<organism evidence="5 6">
    <name type="scientific">Rapidithrix thailandica</name>
    <dbReference type="NCBI Taxonomy" id="413964"/>
    <lineage>
        <taxon>Bacteria</taxon>
        <taxon>Pseudomonadati</taxon>
        <taxon>Bacteroidota</taxon>
        <taxon>Cytophagia</taxon>
        <taxon>Cytophagales</taxon>
        <taxon>Flammeovirgaceae</taxon>
        <taxon>Rapidithrix</taxon>
    </lineage>
</organism>
<evidence type="ECO:0000256" key="3">
    <source>
        <dbReference type="SAM" id="Coils"/>
    </source>
</evidence>
<dbReference type="EMBL" id="JBDKWZ010000005">
    <property type="protein sequence ID" value="MEN7548234.1"/>
    <property type="molecule type" value="Genomic_DNA"/>
</dbReference>
<feature type="coiled-coil region" evidence="3">
    <location>
        <begin position="55"/>
        <end position="82"/>
    </location>
</feature>
<dbReference type="Pfam" id="PF00440">
    <property type="entry name" value="TetR_N"/>
    <property type="match status" value="1"/>
</dbReference>
<dbReference type="Gene3D" id="1.10.10.60">
    <property type="entry name" value="Homeodomain-like"/>
    <property type="match status" value="1"/>
</dbReference>
<gene>
    <name evidence="5" type="ORF">AAG747_09955</name>
</gene>
<feature type="DNA-binding region" description="H-T-H motif" evidence="2">
    <location>
        <begin position="24"/>
        <end position="43"/>
    </location>
</feature>
<dbReference type="InterPro" id="IPR009057">
    <property type="entry name" value="Homeodomain-like_sf"/>
</dbReference>
<dbReference type="PROSITE" id="PS50977">
    <property type="entry name" value="HTH_TETR_2"/>
    <property type="match status" value="1"/>
</dbReference>
<dbReference type="PANTHER" id="PTHR30328">
    <property type="entry name" value="TRANSCRIPTIONAL REPRESSOR"/>
    <property type="match status" value="1"/>
</dbReference>
<dbReference type="PANTHER" id="PTHR30328:SF54">
    <property type="entry name" value="HTH-TYPE TRANSCRIPTIONAL REPRESSOR SCO4008"/>
    <property type="match status" value="1"/>
</dbReference>
<name>A0AAW9RTY7_9BACT</name>
<dbReference type="AlphaFoldDB" id="A0AAW9RTY7"/>
<evidence type="ECO:0000259" key="4">
    <source>
        <dbReference type="PROSITE" id="PS50977"/>
    </source>
</evidence>
<dbReference type="PRINTS" id="PR00455">
    <property type="entry name" value="HTHTETR"/>
</dbReference>